<sequence length="380" mass="41652">MQGDPWWEVEGLDVDDSDLLLKSRLLNPSPLLPCNLSRSPRHKTPIHPNQHHQQSSPHNPTQTLSLSLQPPESPPHISSPPFPPLHQQSFEQHHHHHHLIPGPAGVVQSAMRRHKVALSESGSPPQPQKFRSSTGGGENYYYDGGDVDFESNAWLCAMDFFGMEGSSNVTPISSIKTQAFPSCKVPLVVGIVKSCMPNGLGDLIITLKDTSCTVSATIHRKVVLESSLGREISVGCVLFLRQVVVFSPVRSAKYLNITLNNLIKIIAKDSGSPRKRELPPSMREEHVEVDPRTVEGESFVRHGEKSFDHEEARNSKKLKMVYTATPSGTGIGGTCASASVCTQPPISVKPINDVNKLIPTAAIGQWTDEQLNDLFADSEE</sequence>
<organism evidence="3 4">
    <name type="scientific">Acorus calamus</name>
    <name type="common">Sweet flag</name>
    <dbReference type="NCBI Taxonomy" id="4465"/>
    <lineage>
        <taxon>Eukaryota</taxon>
        <taxon>Viridiplantae</taxon>
        <taxon>Streptophyta</taxon>
        <taxon>Embryophyta</taxon>
        <taxon>Tracheophyta</taxon>
        <taxon>Spermatophyta</taxon>
        <taxon>Magnoliopsida</taxon>
        <taxon>Liliopsida</taxon>
        <taxon>Acoraceae</taxon>
        <taxon>Acorus</taxon>
    </lineage>
</organism>
<proteinExistence type="predicted"/>
<evidence type="ECO:0000259" key="2">
    <source>
        <dbReference type="Pfam" id="PF15072"/>
    </source>
</evidence>
<reference evidence="3" key="2">
    <citation type="submission" date="2023-06" db="EMBL/GenBank/DDBJ databases">
        <authorList>
            <person name="Ma L."/>
            <person name="Liu K.-W."/>
            <person name="Li Z."/>
            <person name="Hsiao Y.-Y."/>
            <person name="Qi Y."/>
            <person name="Fu T."/>
            <person name="Tang G."/>
            <person name="Zhang D."/>
            <person name="Sun W.-H."/>
            <person name="Liu D.-K."/>
            <person name="Li Y."/>
            <person name="Chen G.-Z."/>
            <person name="Liu X.-D."/>
            <person name="Liao X.-Y."/>
            <person name="Jiang Y.-T."/>
            <person name="Yu X."/>
            <person name="Hao Y."/>
            <person name="Huang J."/>
            <person name="Zhao X.-W."/>
            <person name="Ke S."/>
            <person name="Chen Y.-Y."/>
            <person name="Wu W.-L."/>
            <person name="Hsu J.-L."/>
            <person name="Lin Y.-F."/>
            <person name="Huang M.-D."/>
            <person name="Li C.-Y."/>
            <person name="Huang L."/>
            <person name="Wang Z.-W."/>
            <person name="Zhao X."/>
            <person name="Zhong W.-Y."/>
            <person name="Peng D.-H."/>
            <person name="Ahmad S."/>
            <person name="Lan S."/>
            <person name="Zhang J.-S."/>
            <person name="Tsai W.-C."/>
            <person name="Van De Peer Y."/>
            <person name="Liu Z.-J."/>
        </authorList>
    </citation>
    <scope>NUCLEOTIDE SEQUENCE</scope>
    <source>
        <strain evidence="3">CP</strain>
        <tissue evidence="3">Leaves</tissue>
    </source>
</reference>
<gene>
    <name evidence="3" type="ORF">QJS10_CPB18g00730</name>
</gene>
<accession>A0AAV9CLG6</accession>
<feature type="compositionally biased region" description="Low complexity" evidence="1">
    <location>
        <begin position="47"/>
        <end position="70"/>
    </location>
</feature>
<feature type="region of interest" description="Disordered" evidence="1">
    <location>
        <begin position="30"/>
        <end position="135"/>
    </location>
</feature>
<evidence type="ECO:0000256" key="1">
    <source>
        <dbReference type="SAM" id="MobiDB-lite"/>
    </source>
</evidence>
<evidence type="ECO:0000313" key="4">
    <source>
        <dbReference type="Proteomes" id="UP001180020"/>
    </source>
</evidence>
<dbReference type="AlphaFoldDB" id="A0AAV9CLG6"/>
<feature type="domain" description="Homologous recombination OB-fold protein OB-fold" evidence="2">
    <location>
        <begin position="184"/>
        <end position="268"/>
    </location>
</feature>
<dbReference type="InterPro" id="IPR028045">
    <property type="entry name" value="HROB"/>
</dbReference>
<dbReference type="Pfam" id="PF15072">
    <property type="entry name" value="HROB"/>
    <property type="match status" value="1"/>
</dbReference>
<dbReference type="Proteomes" id="UP001180020">
    <property type="component" value="Unassembled WGS sequence"/>
</dbReference>
<name>A0AAV9CLG6_ACOCL</name>
<dbReference type="GO" id="GO:0000725">
    <property type="term" value="P:recombinational repair"/>
    <property type="evidence" value="ECO:0007669"/>
    <property type="project" value="InterPro"/>
</dbReference>
<feature type="compositionally biased region" description="Pro residues" evidence="1">
    <location>
        <begin position="71"/>
        <end position="84"/>
    </location>
</feature>
<evidence type="ECO:0000313" key="3">
    <source>
        <dbReference type="EMBL" id="KAK1288982.1"/>
    </source>
</evidence>
<protein>
    <recommendedName>
        <fullName evidence="2">Homologous recombination OB-fold protein OB-fold domain-containing protein</fullName>
    </recommendedName>
</protein>
<dbReference type="PANTHER" id="PTHR14523">
    <property type="entry name" value="UNCHARACTERIZED PROTEIN C17ORF53 HOMOLOG"/>
    <property type="match status" value="1"/>
</dbReference>
<dbReference type="PANTHER" id="PTHR14523:SF1">
    <property type="entry name" value="HOMOLOGOUS RECOMBINATION OB-FOLD PROTEIN"/>
    <property type="match status" value="1"/>
</dbReference>
<dbReference type="InterPro" id="IPR058570">
    <property type="entry name" value="HROB_OB"/>
</dbReference>
<reference evidence="3" key="1">
    <citation type="journal article" date="2023" name="Nat. Commun.">
        <title>Diploid and tetraploid genomes of Acorus and the evolution of monocots.</title>
        <authorList>
            <person name="Ma L."/>
            <person name="Liu K.W."/>
            <person name="Li Z."/>
            <person name="Hsiao Y.Y."/>
            <person name="Qi Y."/>
            <person name="Fu T."/>
            <person name="Tang G.D."/>
            <person name="Zhang D."/>
            <person name="Sun W.H."/>
            <person name="Liu D.K."/>
            <person name="Li Y."/>
            <person name="Chen G.Z."/>
            <person name="Liu X.D."/>
            <person name="Liao X.Y."/>
            <person name="Jiang Y.T."/>
            <person name="Yu X."/>
            <person name="Hao Y."/>
            <person name="Huang J."/>
            <person name="Zhao X.W."/>
            <person name="Ke S."/>
            <person name="Chen Y.Y."/>
            <person name="Wu W.L."/>
            <person name="Hsu J.L."/>
            <person name="Lin Y.F."/>
            <person name="Huang M.D."/>
            <person name="Li C.Y."/>
            <person name="Huang L."/>
            <person name="Wang Z.W."/>
            <person name="Zhao X."/>
            <person name="Zhong W.Y."/>
            <person name="Peng D.H."/>
            <person name="Ahmad S."/>
            <person name="Lan S."/>
            <person name="Zhang J.S."/>
            <person name="Tsai W.C."/>
            <person name="Van de Peer Y."/>
            <person name="Liu Z.J."/>
        </authorList>
    </citation>
    <scope>NUCLEOTIDE SEQUENCE</scope>
    <source>
        <strain evidence="3">CP</strain>
    </source>
</reference>
<dbReference type="EMBL" id="JAUJYO010000018">
    <property type="protein sequence ID" value="KAK1288982.1"/>
    <property type="molecule type" value="Genomic_DNA"/>
</dbReference>
<comment type="caution">
    <text evidence="3">The sequence shown here is derived from an EMBL/GenBank/DDBJ whole genome shotgun (WGS) entry which is preliminary data.</text>
</comment>
<keyword evidence="4" id="KW-1185">Reference proteome</keyword>